<reference evidence="2" key="1">
    <citation type="submission" date="2021-02" db="EMBL/GenBank/DDBJ databases">
        <authorList>
            <person name="Nowell W R."/>
        </authorList>
    </citation>
    <scope>NUCLEOTIDE SEQUENCE</scope>
</reference>
<sequence length="167" mass="18680">MPSSNNSQWFGDSDELMSRSTFFGLACHHTRKLDSGMELHTATLTYSILKSAHYVNDMTVLSLFAVRSSFDRIYSWILTLTNGFQITNTTGAGLLSLGWRQCTFMWATLSANQYIESNFAIDSSSDSYGSKRMDVVVWWPEASTQTEKSSKCCTCSSKHTSTSMAKN</sequence>
<dbReference type="OrthoDB" id="9978233at2759"/>
<dbReference type="Proteomes" id="UP000663832">
    <property type="component" value="Unassembled WGS sequence"/>
</dbReference>
<dbReference type="AlphaFoldDB" id="A0A816E4I3"/>
<protein>
    <submittedName>
        <fullName evidence="2">Uncharacterized protein</fullName>
    </submittedName>
</protein>
<dbReference type="Proteomes" id="UP000663877">
    <property type="component" value="Unassembled WGS sequence"/>
</dbReference>
<dbReference type="EMBL" id="CAJNOM010003616">
    <property type="protein sequence ID" value="CAF1647608.1"/>
    <property type="molecule type" value="Genomic_DNA"/>
</dbReference>
<evidence type="ECO:0000313" key="2">
    <source>
        <dbReference type="EMBL" id="CAF1647608.1"/>
    </source>
</evidence>
<proteinExistence type="predicted"/>
<keyword evidence="3" id="KW-1185">Reference proteome</keyword>
<organism evidence="2 3">
    <name type="scientific">Adineta steineri</name>
    <dbReference type="NCBI Taxonomy" id="433720"/>
    <lineage>
        <taxon>Eukaryota</taxon>
        <taxon>Metazoa</taxon>
        <taxon>Spiralia</taxon>
        <taxon>Gnathifera</taxon>
        <taxon>Rotifera</taxon>
        <taxon>Eurotatoria</taxon>
        <taxon>Bdelloidea</taxon>
        <taxon>Adinetida</taxon>
        <taxon>Adinetidae</taxon>
        <taxon>Adineta</taxon>
    </lineage>
</organism>
<gene>
    <name evidence="1" type="ORF">BJG266_LOCUS43781</name>
    <name evidence="2" type="ORF">QVE165_LOCUS60715</name>
</gene>
<comment type="caution">
    <text evidence="2">The sequence shown here is derived from an EMBL/GenBank/DDBJ whole genome shotgun (WGS) entry which is preliminary data.</text>
</comment>
<evidence type="ECO:0000313" key="1">
    <source>
        <dbReference type="EMBL" id="CAF1512116.1"/>
    </source>
</evidence>
<dbReference type="EMBL" id="CAJNOI010003268">
    <property type="protein sequence ID" value="CAF1512116.1"/>
    <property type="molecule type" value="Genomic_DNA"/>
</dbReference>
<accession>A0A816E4I3</accession>
<name>A0A816E4I3_9BILA</name>
<evidence type="ECO:0000313" key="3">
    <source>
        <dbReference type="Proteomes" id="UP000663832"/>
    </source>
</evidence>